<feature type="domain" description="Core-binding (CB)" evidence="11">
    <location>
        <begin position="4"/>
        <end position="88"/>
    </location>
</feature>
<dbReference type="InterPro" id="IPR050090">
    <property type="entry name" value="Tyrosine_recombinase_XerCD"/>
</dbReference>
<keyword evidence="7 9" id="KW-0233">DNA recombination</keyword>
<keyword evidence="2 9" id="KW-0963">Cytoplasm</keyword>
<dbReference type="Pfam" id="PF02899">
    <property type="entry name" value="Phage_int_SAM_1"/>
    <property type="match status" value="1"/>
</dbReference>
<dbReference type="GO" id="GO:0007059">
    <property type="term" value="P:chromosome segregation"/>
    <property type="evidence" value="ECO:0007669"/>
    <property type="project" value="UniProtKB-UniRule"/>
</dbReference>
<gene>
    <name evidence="9" type="primary">xerC</name>
    <name evidence="12" type="ORF">EGK74_00185</name>
</gene>
<dbReference type="GO" id="GO:0006313">
    <property type="term" value="P:DNA transposition"/>
    <property type="evidence" value="ECO:0007669"/>
    <property type="project" value="UniProtKB-UniRule"/>
</dbReference>
<dbReference type="Pfam" id="PF00589">
    <property type="entry name" value="Phage_integrase"/>
    <property type="match status" value="1"/>
</dbReference>
<keyword evidence="8 9" id="KW-0131">Cell cycle</keyword>
<keyword evidence="3 9" id="KW-0132">Cell division</keyword>
<reference evidence="12 13" key="1">
    <citation type="submission" date="2018-11" db="EMBL/GenBank/DDBJ databases">
        <title>Neisseria weixii sp. nov. isolated from the rectal contents of plateau pika (Ochotona cruzoniae).</title>
        <authorList>
            <person name="Zhang G."/>
        </authorList>
    </citation>
    <scope>NUCLEOTIDE SEQUENCE [LARGE SCALE GENOMIC DNA]</scope>
    <source>
        <strain evidence="12 13">10009</strain>
    </source>
</reference>
<feature type="active site" evidence="9">
    <location>
        <position position="173"/>
    </location>
</feature>
<dbReference type="InterPro" id="IPR023009">
    <property type="entry name" value="Tyrosine_recombinase_XerC/XerD"/>
</dbReference>
<dbReference type="GO" id="GO:0051301">
    <property type="term" value="P:cell division"/>
    <property type="evidence" value="ECO:0007669"/>
    <property type="project" value="UniProtKB-KW"/>
</dbReference>
<evidence type="ECO:0000256" key="4">
    <source>
        <dbReference type="ARBA" id="ARBA00022829"/>
    </source>
</evidence>
<keyword evidence="6 9" id="KW-0238">DNA-binding</keyword>
<feature type="active site" evidence="9">
    <location>
        <position position="240"/>
    </location>
</feature>
<dbReference type="InterPro" id="IPR010998">
    <property type="entry name" value="Integrase_recombinase_N"/>
</dbReference>
<evidence type="ECO:0000256" key="9">
    <source>
        <dbReference type="HAMAP-Rule" id="MF_01808"/>
    </source>
</evidence>
<evidence type="ECO:0000256" key="8">
    <source>
        <dbReference type="ARBA" id="ARBA00023306"/>
    </source>
</evidence>
<evidence type="ECO:0000256" key="5">
    <source>
        <dbReference type="ARBA" id="ARBA00022908"/>
    </source>
</evidence>
<dbReference type="Gene3D" id="1.10.150.130">
    <property type="match status" value="1"/>
</dbReference>
<dbReference type="InterPro" id="IPR011010">
    <property type="entry name" value="DNA_brk_join_enz"/>
</dbReference>
<protein>
    <recommendedName>
        <fullName evidence="9">Tyrosine recombinase XerC</fullName>
    </recommendedName>
</protein>
<organism evidence="12 13">
    <name type="scientific">Neisseria weixii</name>
    <dbReference type="NCBI Taxonomy" id="1853276"/>
    <lineage>
        <taxon>Bacteria</taxon>
        <taxon>Pseudomonadati</taxon>
        <taxon>Pseudomonadota</taxon>
        <taxon>Betaproteobacteria</taxon>
        <taxon>Neisseriales</taxon>
        <taxon>Neisseriaceae</taxon>
        <taxon>Neisseria</taxon>
    </lineage>
</organism>
<dbReference type="CDD" id="cd00798">
    <property type="entry name" value="INT_XerDC_C"/>
    <property type="match status" value="1"/>
</dbReference>
<evidence type="ECO:0000256" key="7">
    <source>
        <dbReference type="ARBA" id="ARBA00023172"/>
    </source>
</evidence>
<dbReference type="SUPFAM" id="SSF47823">
    <property type="entry name" value="lambda integrase-like, N-terminal domain"/>
    <property type="match status" value="1"/>
</dbReference>
<dbReference type="InterPro" id="IPR044068">
    <property type="entry name" value="CB"/>
</dbReference>
<feature type="domain" description="Tyr recombinase" evidence="10">
    <location>
        <begin position="109"/>
        <end position="288"/>
    </location>
</feature>
<comment type="caution">
    <text evidence="12">The sequence shown here is derived from an EMBL/GenBank/DDBJ whole genome shotgun (WGS) entry which is preliminary data.</text>
</comment>
<dbReference type="HAMAP" id="MF_01808">
    <property type="entry name" value="Recomb_XerC_XerD"/>
    <property type="match status" value="1"/>
</dbReference>
<feature type="active site" evidence="9">
    <location>
        <position position="266"/>
    </location>
</feature>
<evidence type="ECO:0000256" key="3">
    <source>
        <dbReference type="ARBA" id="ARBA00022618"/>
    </source>
</evidence>
<comment type="subcellular location">
    <subcellularLocation>
        <location evidence="1 9">Cytoplasm</location>
    </subcellularLocation>
</comment>
<keyword evidence="5 9" id="KW-0229">DNA integration</keyword>
<dbReference type="SUPFAM" id="SSF56349">
    <property type="entry name" value="DNA breaking-rejoining enzymes"/>
    <property type="match status" value="1"/>
</dbReference>
<evidence type="ECO:0000313" key="12">
    <source>
        <dbReference type="EMBL" id="RPD90811.1"/>
    </source>
</evidence>
<dbReference type="RefSeq" id="WP_123803539.1">
    <property type="nucleotide sequence ID" value="NZ_RPFL01000001.1"/>
</dbReference>
<comment type="subunit">
    <text evidence="9">Forms a cyclic heterotetrameric complex composed of two molecules of XerC and two molecules of XerD.</text>
</comment>
<comment type="similarity">
    <text evidence="9">Belongs to the 'phage' integrase family. XerC subfamily.</text>
</comment>
<name>A0A3N4N3X3_9NEIS</name>
<dbReference type="OrthoDB" id="9801717at2"/>
<keyword evidence="13" id="KW-1185">Reference proteome</keyword>
<dbReference type="InterPro" id="IPR004107">
    <property type="entry name" value="Integrase_SAM-like_N"/>
</dbReference>
<keyword evidence="4 9" id="KW-0159">Chromosome partition</keyword>
<comment type="function">
    <text evidence="9">Site-specific tyrosine recombinase, which acts by catalyzing the cutting and rejoining of the recombining DNA molecules. The XerC-XerD complex is essential to convert dimers of the bacterial chromosome into monomers to permit their segregation at cell division. It also contributes to the segregational stability of plasmids.</text>
</comment>
<evidence type="ECO:0000259" key="11">
    <source>
        <dbReference type="PROSITE" id="PS51900"/>
    </source>
</evidence>
<dbReference type="Proteomes" id="UP000272412">
    <property type="component" value="Unassembled WGS sequence"/>
</dbReference>
<dbReference type="GO" id="GO:0005737">
    <property type="term" value="C:cytoplasm"/>
    <property type="evidence" value="ECO:0007669"/>
    <property type="project" value="UniProtKB-SubCell"/>
</dbReference>
<evidence type="ECO:0000313" key="13">
    <source>
        <dbReference type="Proteomes" id="UP000272412"/>
    </source>
</evidence>
<evidence type="ECO:0000256" key="2">
    <source>
        <dbReference type="ARBA" id="ARBA00022490"/>
    </source>
</evidence>
<dbReference type="Gene3D" id="1.10.443.10">
    <property type="entry name" value="Intergrase catalytic core"/>
    <property type="match status" value="1"/>
</dbReference>
<evidence type="ECO:0000259" key="10">
    <source>
        <dbReference type="PROSITE" id="PS51898"/>
    </source>
</evidence>
<dbReference type="InterPro" id="IPR013762">
    <property type="entry name" value="Integrase-like_cat_sf"/>
</dbReference>
<dbReference type="EMBL" id="RPFL01000001">
    <property type="protein sequence ID" value="RPD90811.1"/>
    <property type="molecule type" value="Genomic_DNA"/>
</dbReference>
<dbReference type="PANTHER" id="PTHR30349">
    <property type="entry name" value="PHAGE INTEGRASE-RELATED"/>
    <property type="match status" value="1"/>
</dbReference>
<dbReference type="PROSITE" id="PS51900">
    <property type="entry name" value="CB"/>
    <property type="match status" value="1"/>
</dbReference>
<feature type="active site" description="O-(3'-phospho-DNA)-tyrosine intermediate" evidence="9">
    <location>
        <position position="275"/>
    </location>
</feature>
<accession>A0A3N4N3X3</accession>
<feature type="active site" evidence="9">
    <location>
        <position position="243"/>
    </location>
</feature>
<evidence type="ECO:0000256" key="6">
    <source>
        <dbReference type="ARBA" id="ARBA00023125"/>
    </source>
</evidence>
<dbReference type="AlphaFoldDB" id="A0A3N4N3X3"/>
<dbReference type="GO" id="GO:0003677">
    <property type="term" value="F:DNA binding"/>
    <property type="evidence" value="ECO:0007669"/>
    <property type="project" value="UniProtKB-UniRule"/>
</dbReference>
<dbReference type="PANTHER" id="PTHR30349:SF81">
    <property type="entry name" value="TYROSINE RECOMBINASE XERC"/>
    <property type="match status" value="1"/>
</dbReference>
<dbReference type="PROSITE" id="PS51898">
    <property type="entry name" value="TYR_RECOMBINASE"/>
    <property type="match status" value="1"/>
</dbReference>
<feature type="active site" evidence="9">
    <location>
        <position position="149"/>
    </location>
</feature>
<dbReference type="GO" id="GO:0009037">
    <property type="term" value="F:tyrosine-based site-specific recombinase activity"/>
    <property type="evidence" value="ECO:0007669"/>
    <property type="project" value="UniProtKB-UniRule"/>
</dbReference>
<sequence length="300" mass="33952">MKQTQFFAQQDAYLADLQQQGKSAYTLTAYRRDLAQLHDLLAARPSEDGEVVRADMVAALKKLSQQNLGERSLARKLSVWRQYCAWLMKQGLLDKDPAHNLKAPKPPQRLPKALQQEPLNHWLDSDDDDSDLAVRDRAVFELLYGSGLRLSEVHGLNLGDVLLDEGWVSVTGKGNKQRQVPLVQKSREAIAAYLPVRIAADDETALFTGKNGKRLGRRQIQKRLAQWAAKQVSGQHLSPHMLRHSYASHLLQASRDIRAVQELLGHSNLSTTQIYTKLDFDHLAQVYDEAHPRAKRKTEK</sequence>
<proteinExistence type="inferred from homology"/>
<dbReference type="InterPro" id="IPR002104">
    <property type="entry name" value="Integrase_catalytic"/>
</dbReference>
<evidence type="ECO:0000256" key="1">
    <source>
        <dbReference type="ARBA" id="ARBA00004496"/>
    </source>
</evidence>